<dbReference type="AlphaFoldDB" id="A0A1H9IA64"/>
<dbReference type="OrthoDB" id="1490245at2"/>
<dbReference type="InParanoid" id="A0A1H9IA64"/>
<proteinExistence type="predicted"/>
<protein>
    <recommendedName>
        <fullName evidence="3">Outer membrane protein beta-barrel domain-containing protein</fullName>
    </recommendedName>
</protein>
<accession>A0A1H9IA64</accession>
<sequence length="243" mass="27020">MKYPSSMLILFCLLTPICVWGQLNGASLLVGGEITIHRLVSPVDASDLEFEFGFGKTKAEPEQSFFIGAKADWTLKDQFGIQTQIDYGRTAYSVFFRDPTENNGMFGPQTRSLFYAPDRVDISVLPSYKIELGSLEVIPKIGITYSFPVNETDYVDKIANRPGQVRAINIQNALNRSFGGSVLKINAGIDLGYGRFLLHLNLRQQISSASDGPVEVEDVPTPISFDNRITAIQFGLGYRFLQF</sequence>
<reference evidence="2" key="1">
    <citation type="submission" date="2016-10" db="EMBL/GenBank/DDBJ databases">
        <authorList>
            <person name="Varghese N."/>
            <person name="Submissions S."/>
        </authorList>
    </citation>
    <scope>NUCLEOTIDE SEQUENCE [LARGE SCALE GENOMIC DNA]</scope>
    <source>
        <strain evidence="2">DSM 24740</strain>
    </source>
</reference>
<gene>
    <name evidence="1" type="ORF">SAMN05444359_114115</name>
</gene>
<organism evidence="1 2">
    <name type="scientific">Neolewinella agarilytica</name>
    <dbReference type="NCBI Taxonomy" id="478744"/>
    <lineage>
        <taxon>Bacteria</taxon>
        <taxon>Pseudomonadati</taxon>
        <taxon>Bacteroidota</taxon>
        <taxon>Saprospiria</taxon>
        <taxon>Saprospirales</taxon>
        <taxon>Lewinellaceae</taxon>
        <taxon>Neolewinella</taxon>
    </lineage>
</organism>
<dbReference type="RefSeq" id="WP_139211887.1">
    <property type="nucleotide sequence ID" value="NZ_FOFB01000014.1"/>
</dbReference>
<evidence type="ECO:0000313" key="2">
    <source>
        <dbReference type="Proteomes" id="UP000199021"/>
    </source>
</evidence>
<dbReference type="Proteomes" id="UP000199021">
    <property type="component" value="Unassembled WGS sequence"/>
</dbReference>
<keyword evidence="2" id="KW-1185">Reference proteome</keyword>
<evidence type="ECO:0008006" key="3">
    <source>
        <dbReference type="Google" id="ProtNLM"/>
    </source>
</evidence>
<name>A0A1H9IA64_9BACT</name>
<evidence type="ECO:0000313" key="1">
    <source>
        <dbReference type="EMBL" id="SEQ71621.1"/>
    </source>
</evidence>
<dbReference type="EMBL" id="FOFB01000014">
    <property type="protein sequence ID" value="SEQ71621.1"/>
    <property type="molecule type" value="Genomic_DNA"/>
</dbReference>